<name>A0ACC0BWW2_CATRO</name>
<evidence type="ECO:0000313" key="1">
    <source>
        <dbReference type="EMBL" id="KAI5677155.1"/>
    </source>
</evidence>
<dbReference type="EMBL" id="CM044702">
    <property type="protein sequence ID" value="KAI5677155.1"/>
    <property type="molecule type" value="Genomic_DNA"/>
</dbReference>
<keyword evidence="2" id="KW-1185">Reference proteome</keyword>
<proteinExistence type="predicted"/>
<accession>A0ACC0BWW2</accession>
<protein>
    <submittedName>
        <fullName evidence="1">Uncharacterized protein</fullName>
    </submittedName>
</protein>
<organism evidence="1 2">
    <name type="scientific">Catharanthus roseus</name>
    <name type="common">Madagascar periwinkle</name>
    <name type="synonym">Vinca rosea</name>
    <dbReference type="NCBI Taxonomy" id="4058"/>
    <lineage>
        <taxon>Eukaryota</taxon>
        <taxon>Viridiplantae</taxon>
        <taxon>Streptophyta</taxon>
        <taxon>Embryophyta</taxon>
        <taxon>Tracheophyta</taxon>
        <taxon>Spermatophyta</taxon>
        <taxon>Magnoliopsida</taxon>
        <taxon>eudicotyledons</taxon>
        <taxon>Gunneridae</taxon>
        <taxon>Pentapetalae</taxon>
        <taxon>asterids</taxon>
        <taxon>lamiids</taxon>
        <taxon>Gentianales</taxon>
        <taxon>Apocynaceae</taxon>
        <taxon>Rauvolfioideae</taxon>
        <taxon>Vinceae</taxon>
        <taxon>Catharanthinae</taxon>
        <taxon>Catharanthus</taxon>
    </lineage>
</organism>
<reference evidence="2" key="1">
    <citation type="journal article" date="2023" name="Nat. Plants">
        <title>Single-cell RNA sequencing provides a high-resolution roadmap for understanding the multicellular compartmentation of specialized metabolism.</title>
        <authorList>
            <person name="Sun S."/>
            <person name="Shen X."/>
            <person name="Li Y."/>
            <person name="Li Y."/>
            <person name="Wang S."/>
            <person name="Li R."/>
            <person name="Zhang H."/>
            <person name="Shen G."/>
            <person name="Guo B."/>
            <person name="Wei J."/>
            <person name="Xu J."/>
            <person name="St-Pierre B."/>
            <person name="Chen S."/>
            <person name="Sun C."/>
        </authorList>
    </citation>
    <scope>NUCLEOTIDE SEQUENCE [LARGE SCALE GENOMIC DNA]</scope>
</reference>
<comment type="caution">
    <text evidence="1">The sequence shown here is derived from an EMBL/GenBank/DDBJ whole genome shotgun (WGS) entry which is preliminary data.</text>
</comment>
<evidence type="ECO:0000313" key="2">
    <source>
        <dbReference type="Proteomes" id="UP001060085"/>
    </source>
</evidence>
<sequence>MKREKNQAVVDKGSSQQDNTQLTGSGKKDMENRNREYFEKSDEGRERKITEKAEKKKKKGKREKGKEMDGSAAARAGNLAKENNKVRADSTMNGLEDKNIKNGKTKVKSQNAVSVGKASQDSKPGKSPKTVRFSNKVKVFPPSDFVGSRTGKTNGTLLLEASYLGDEGLKMVLSCCKHRKLKNCWKEIWAAIPYRPYLSVYSRAHILFKRSESLKLTEEEKEMVLKYYKKHWPKCKDIAKELGKHRWHVSGEVSNLI</sequence>
<dbReference type="Proteomes" id="UP001060085">
    <property type="component" value="Linkage Group LG02"/>
</dbReference>
<gene>
    <name evidence="1" type="ORF">M9H77_08105</name>
</gene>